<evidence type="ECO:0000313" key="2">
    <source>
        <dbReference type="Proteomes" id="UP000663929"/>
    </source>
</evidence>
<dbReference type="KEGG" id="scor:J3U87_31695"/>
<dbReference type="EMBL" id="CP071793">
    <property type="protein sequence ID" value="QTD50172.1"/>
    <property type="molecule type" value="Genomic_DNA"/>
</dbReference>
<gene>
    <name evidence="1" type="ORF">J3U87_31695</name>
</gene>
<proteinExistence type="predicted"/>
<sequence>MEIDFGLIVSAVKEIQDKYDSISVAFKSPEHPNGSFSVEFETKKVVGVVSIWSTGYIDVLVLELESEEELVNFNCEEKKIESLFQKVNNI</sequence>
<dbReference type="Pfam" id="PF24689">
    <property type="entry name" value="TriTu"/>
    <property type="match status" value="1"/>
</dbReference>
<dbReference type="AlphaFoldDB" id="A0A8A4TM36"/>
<organism evidence="1 2">
    <name type="scientific">Sulfidibacter corallicola</name>
    <dbReference type="NCBI Taxonomy" id="2818388"/>
    <lineage>
        <taxon>Bacteria</taxon>
        <taxon>Pseudomonadati</taxon>
        <taxon>Acidobacteriota</taxon>
        <taxon>Holophagae</taxon>
        <taxon>Acanthopleuribacterales</taxon>
        <taxon>Acanthopleuribacteraceae</taxon>
        <taxon>Sulfidibacter</taxon>
    </lineage>
</organism>
<keyword evidence="2" id="KW-1185">Reference proteome</keyword>
<dbReference type="Proteomes" id="UP000663929">
    <property type="component" value="Chromosome"/>
</dbReference>
<name>A0A8A4TM36_SULCO</name>
<accession>A0A8A4TM36</accession>
<dbReference type="RefSeq" id="WP_237379803.1">
    <property type="nucleotide sequence ID" value="NZ_CP071793.1"/>
</dbReference>
<evidence type="ECO:0000313" key="1">
    <source>
        <dbReference type="EMBL" id="QTD50172.1"/>
    </source>
</evidence>
<reference evidence="1" key="1">
    <citation type="submission" date="2021-03" db="EMBL/GenBank/DDBJ databases">
        <title>Acanthopleuribacteraceae sp. M133.</title>
        <authorList>
            <person name="Wang G."/>
        </authorList>
    </citation>
    <scope>NUCLEOTIDE SEQUENCE</scope>
    <source>
        <strain evidence="1">M133</strain>
    </source>
</reference>
<protein>
    <submittedName>
        <fullName evidence="1">Uncharacterized protein</fullName>
    </submittedName>
</protein>
<dbReference type="InterPro" id="IPR057062">
    <property type="entry name" value="TriTu"/>
</dbReference>